<dbReference type="EMBL" id="BKCP01012292">
    <property type="protein sequence ID" value="GER55908.1"/>
    <property type="molecule type" value="Genomic_DNA"/>
</dbReference>
<accession>A0A5A7RFG4</accession>
<dbReference type="InterPro" id="IPR056653">
    <property type="entry name" value="DUF7751"/>
</dbReference>
<gene>
    <name evidence="2" type="ORF">STAS_33615</name>
</gene>
<comment type="caution">
    <text evidence="2">The sequence shown here is derived from an EMBL/GenBank/DDBJ whole genome shotgun (WGS) entry which is preliminary data.</text>
</comment>
<name>A0A5A7RFG4_STRAF</name>
<sequence length="182" mass="20264">MFLLRLTHRHLKCNKFAKFTKDLPTLCPRILLSGNLKDIEKLIAGNPKAYVALKVKLESIRENVVVIIASHSQPKGKKYSHPGGLLFTKFGSNQIALIDLAFPVMKKFGIDCPAMETLSIKDISLAIESTEKIIGWALSHHSMQCSEATLKESKFVISINSHGVNILQAIQNENRSVKKSLK</sequence>
<dbReference type="Proteomes" id="UP000325081">
    <property type="component" value="Unassembled WGS sequence"/>
</dbReference>
<feature type="non-terminal residue" evidence="2">
    <location>
        <position position="182"/>
    </location>
</feature>
<dbReference type="GO" id="GO:0016787">
    <property type="term" value="F:hydrolase activity"/>
    <property type="evidence" value="ECO:0007669"/>
    <property type="project" value="UniProtKB-KW"/>
</dbReference>
<evidence type="ECO:0000259" key="1">
    <source>
        <dbReference type="Pfam" id="PF24933"/>
    </source>
</evidence>
<keyword evidence="2" id="KW-0378">Hydrolase</keyword>
<dbReference type="Pfam" id="PF24933">
    <property type="entry name" value="DUF7751"/>
    <property type="match status" value="1"/>
</dbReference>
<evidence type="ECO:0000313" key="3">
    <source>
        <dbReference type="Proteomes" id="UP000325081"/>
    </source>
</evidence>
<proteinExistence type="predicted"/>
<dbReference type="OrthoDB" id="1721827at2759"/>
<protein>
    <submittedName>
        <fullName evidence="2">P-loop containing nucleoside triphosphatehydrolases superfamily protein</fullName>
    </submittedName>
</protein>
<reference evidence="3" key="1">
    <citation type="journal article" date="2019" name="Curr. Biol.">
        <title>Genome Sequence of Striga asiatica Provides Insight into the Evolution of Plant Parasitism.</title>
        <authorList>
            <person name="Yoshida S."/>
            <person name="Kim S."/>
            <person name="Wafula E.K."/>
            <person name="Tanskanen J."/>
            <person name="Kim Y.M."/>
            <person name="Honaas L."/>
            <person name="Yang Z."/>
            <person name="Spallek T."/>
            <person name="Conn C.E."/>
            <person name="Ichihashi Y."/>
            <person name="Cheong K."/>
            <person name="Cui S."/>
            <person name="Der J.P."/>
            <person name="Gundlach H."/>
            <person name="Jiao Y."/>
            <person name="Hori C."/>
            <person name="Ishida J.K."/>
            <person name="Kasahara H."/>
            <person name="Kiba T."/>
            <person name="Kim M.S."/>
            <person name="Koo N."/>
            <person name="Laohavisit A."/>
            <person name="Lee Y.H."/>
            <person name="Lumba S."/>
            <person name="McCourt P."/>
            <person name="Mortimer J.C."/>
            <person name="Mutuku J.M."/>
            <person name="Nomura T."/>
            <person name="Sasaki-Sekimoto Y."/>
            <person name="Seto Y."/>
            <person name="Wang Y."/>
            <person name="Wakatake T."/>
            <person name="Sakakibara H."/>
            <person name="Demura T."/>
            <person name="Yamaguchi S."/>
            <person name="Yoneyama K."/>
            <person name="Manabe R.I."/>
            <person name="Nelson D.C."/>
            <person name="Schulman A.H."/>
            <person name="Timko M.P."/>
            <person name="dePamphilis C.W."/>
            <person name="Choi D."/>
            <person name="Shirasu K."/>
        </authorList>
    </citation>
    <scope>NUCLEOTIDE SEQUENCE [LARGE SCALE GENOMIC DNA]</scope>
    <source>
        <strain evidence="3">cv. UVA1</strain>
    </source>
</reference>
<feature type="domain" description="DUF7751" evidence="1">
    <location>
        <begin position="110"/>
        <end position="168"/>
    </location>
</feature>
<keyword evidence="3" id="KW-1185">Reference proteome</keyword>
<evidence type="ECO:0000313" key="2">
    <source>
        <dbReference type="EMBL" id="GER55908.1"/>
    </source>
</evidence>
<dbReference type="AlphaFoldDB" id="A0A5A7RFG4"/>
<organism evidence="2 3">
    <name type="scientific">Striga asiatica</name>
    <name type="common">Asiatic witchweed</name>
    <name type="synonym">Buchnera asiatica</name>
    <dbReference type="NCBI Taxonomy" id="4170"/>
    <lineage>
        <taxon>Eukaryota</taxon>
        <taxon>Viridiplantae</taxon>
        <taxon>Streptophyta</taxon>
        <taxon>Embryophyta</taxon>
        <taxon>Tracheophyta</taxon>
        <taxon>Spermatophyta</taxon>
        <taxon>Magnoliopsida</taxon>
        <taxon>eudicotyledons</taxon>
        <taxon>Gunneridae</taxon>
        <taxon>Pentapetalae</taxon>
        <taxon>asterids</taxon>
        <taxon>lamiids</taxon>
        <taxon>Lamiales</taxon>
        <taxon>Orobanchaceae</taxon>
        <taxon>Buchnereae</taxon>
        <taxon>Striga</taxon>
    </lineage>
</organism>